<dbReference type="Pfam" id="PF13354">
    <property type="entry name" value="Beta-lactamase2"/>
    <property type="match status" value="1"/>
</dbReference>
<accession>A0ABW8C823</accession>
<dbReference type="InterPro" id="IPR045155">
    <property type="entry name" value="Beta-lactam_cat"/>
</dbReference>
<dbReference type="RefSeq" id="WP_399648047.1">
    <property type="nucleotide sequence ID" value="NZ_JBITYG010000003.1"/>
</dbReference>
<keyword evidence="3" id="KW-0378">Hydrolase</keyword>
<evidence type="ECO:0000259" key="2">
    <source>
        <dbReference type="Pfam" id="PF13354"/>
    </source>
</evidence>
<feature type="domain" description="Beta-lactamase class A catalytic" evidence="2">
    <location>
        <begin position="136"/>
        <end position="285"/>
    </location>
</feature>
<evidence type="ECO:0000313" key="4">
    <source>
        <dbReference type="Proteomes" id="UP001614394"/>
    </source>
</evidence>
<name>A0ABW8C823_9ACTN</name>
<sequence length="311" mass="31537">MRPHNRHRARPTGRTVVIATIAAVVLAGGGVVAGVHAMARPPAQAQVRPAASSDAAQPAGEGGESVQTGASAADRDQELSDALGTMADATDADFSVAVLDTVSGVQAVYGDGTYDTASIVKVDILAALLLTAQDAGRGLTAQETANATVMIEQSDNDAATALWHSVGRADGLAEANERLGLTGTAGGDGDLWGLTRTTAADQLRLLQAVFGADSPLDADSRTYLQGLMGRISDGQDWGVTAAAVPASGTALKNGWLQRSTTGLWDINSIGQVATDRSTYLVAVLTSGNTTQAAGIALAEDVAQAAVGAFEQ</sequence>
<organism evidence="3 4">
    <name type="scientific">Streptomyces fildesensis</name>
    <dbReference type="NCBI Taxonomy" id="375757"/>
    <lineage>
        <taxon>Bacteria</taxon>
        <taxon>Bacillati</taxon>
        <taxon>Actinomycetota</taxon>
        <taxon>Actinomycetes</taxon>
        <taxon>Kitasatosporales</taxon>
        <taxon>Streptomycetaceae</taxon>
        <taxon>Streptomyces</taxon>
    </lineage>
</organism>
<comment type="caution">
    <text evidence="3">The sequence shown here is derived from an EMBL/GenBank/DDBJ whole genome shotgun (WGS) entry which is preliminary data.</text>
</comment>
<reference evidence="3 4" key="1">
    <citation type="submission" date="2024-10" db="EMBL/GenBank/DDBJ databases">
        <title>The Natural Products Discovery Center: Release of the First 8490 Sequenced Strains for Exploring Actinobacteria Biosynthetic Diversity.</title>
        <authorList>
            <person name="Kalkreuter E."/>
            <person name="Kautsar S.A."/>
            <person name="Yang D."/>
            <person name="Bader C.D."/>
            <person name="Teijaro C.N."/>
            <person name="Fluegel L."/>
            <person name="Davis C.M."/>
            <person name="Simpson J.R."/>
            <person name="Lauterbach L."/>
            <person name="Steele A.D."/>
            <person name="Gui C."/>
            <person name="Meng S."/>
            <person name="Li G."/>
            <person name="Viehrig K."/>
            <person name="Ye F."/>
            <person name="Su P."/>
            <person name="Kiefer A.F."/>
            <person name="Nichols A."/>
            <person name="Cepeda A.J."/>
            <person name="Yan W."/>
            <person name="Fan B."/>
            <person name="Jiang Y."/>
            <person name="Adhikari A."/>
            <person name="Zheng C.-J."/>
            <person name="Schuster L."/>
            <person name="Cowan T.M."/>
            <person name="Smanski M.J."/>
            <person name="Chevrette M.G."/>
            <person name="De Carvalho L.P.S."/>
            <person name="Shen B."/>
        </authorList>
    </citation>
    <scope>NUCLEOTIDE SEQUENCE [LARGE SCALE GENOMIC DNA]</scope>
    <source>
        <strain evidence="3 4">NPDC053399</strain>
    </source>
</reference>
<protein>
    <submittedName>
        <fullName evidence="3">Serine hydrolase</fullName>
    </submittedName>
</protein>
<dbReference type="PANTHER" id="PTHR35333">
    <property type="entry name" value="BETA-LACTAMASE"/>
    <property type="match status" value="1"/>
</dbReference>
<proteinExistence type="predicted"/>
<dbReference type="PANTHER" id="PTHR35333:SF3">
    <property type="entry name" value="BETA-LACTAMASE-TYPE TRANSPEPTIDASE FOLD CONTAINING PROTEIN"/>
    <property type="match status" value="1"/>
</dbReference>
<dbReference type="Proteomes" id="UP001614394">
    <property type="component" value="Unassembled WGS sequence"/>
</dbReference>
<gene>
    <name evidence="3" type="ORF">ACIGXA_13450</name>
</gene>
<feature type="region of interest" description="Disordered" evidence="1">
    <location>
        <begin position="44"/>
        <end position="76"/>
    </location>
</feature>
<evidence type="ECO:0000313" key="3">
    <source>
        <dbReference type="EMBL" id="MFI9101520.1"/>
    </source>
</evidence>
<dbReference type="InterPro" id="IPR000871">
    <property type="entry name" value="Beta-lactam_class-A"/>
</dbReference>
<dbReference type="InterPro" id="IPR012338">
    <property type="entry name" value="Beta-lactam/transpept-like"/>
</dbReference>
<dbReference type="Gene3D" id="3.40.710.10">
    <property type="entry name" value="DD-peptidase/beta-lactamase superfamily"/>
    <property type="match status" value="1"/>
</dbReference>
<evidence type="ECO:0000256" key="1">
    <source>
        <dbReference type="SAM" id="MobiDB-lite"/>
    </source>
</evidence>
<dbReference type="GO" id="GO:0016787">
    <property type="term" value="F:hydrolase activity"/>
    <property type="evidence" value="ECO:0007669"/>
    <property type="project" value="UniProtKB-KW"/>
</dbReference>
<dbReference type="EMBL" id="JBITYG010000003">
    <property type="protein sequence ID" value="MFI9101520.1"/>
    <property type="molecule type" value="Genomic_DNA"/>
</dbReference>
<dbReference type="SUPFAM" id="SSF56601">
    <property type="entry name" value="beta-lactamase/transpeptidase-like"/>
    <property type="match status" value="1"/>
</dbReference>
<keyword evidence="4" id="KW-1185">Reference proteome</keyword>